<sequence>MNAQTAASAPAISGRQPRAIQNALRILAEVARVGEGVTARDITDTLAIPPATVYRVLTLLVDDGFVLRRPDRPGCFALGHKVAALANTAIRPTVCTAARDLLTELRNEIRFGVRLYSYTDTVVRLIAPDPEYPCRSDENYLNQHLHASAVGKLILAEKDRLDSTFQRGGPQPLTVRTVHVRSELRRHLDLVRDQGYATQVGELRNDSACVSVPIRSAAGTLVAGLVISGHINHFHLMFHHIDALRNQAAHLSLLLS</sequence>
<evidence type="ECO:0000256" key="2">
    <source>
        <dbReference type="ARBA" id="ARBA00023125"/>
    </source>
</evidence>
<dbReference type="Pfam" id="PF01614">
    <property type="entry name" value="IclR_C"/>
    <property type="match status" value="1"/>
</dbReference>
<keyword evidence="2" id="KW-0238">DNA-binding</keyword>
<dbReference type="Proteomes" id="UP001185737">
    <property type="component" value="Unassembled WGS sequence"/>
</dbReference>
<evidence type="ECO:0000259" key="4">
    <source>
        <dbReference type="PROSITE" id="PS51077"/>
    </source>
</evidence>
<proteinExistence type="predicted"/>
<dbReference type="PANTHER" id="PTHR30136">
    <property type="entry name" value="HELIX-TURN-HELIX TRANSCRIPTIONAL REGULATOR, ICLR FAMILY"/>
    <property type="match status" value="1"/>
</dbReference>
<dbReference type="Gene3D" id="3.30.450.40">
    <property type="match status" value="1"/>
</dbReference>
<feature type="domain" description="HTH iclR-type" evidence="4">
    <location>
        <begin position="17"/>
        <end position="80"/>
    </location>
</feature>
<feature type="domain" description="IclR-ED" evidence="5">
    <location>
        <begin position="81"/>
        <end position="256"/>
    </location>
</feature>
<evidence type="ECO:0000256" key="1">
    <source>
        <dbReference type="ARBA" id="ARBA00023015"/>
    </source>
</evidence>
<evidence type="ECO:0000256" key="3">
    <source>
        <dbReference type="ARBA" id="ARBA00023163"/>
    </source>
</evidence>
<dbReference type="InterPro" id="IPR036390">
    <property type="entry name" value="WH_DNA-bd_sf"/>
</dbReference>
<evidence type="ECO:0000259" key="5">
    <source>
        <dbReference type="PROSITE" id="PS51078"/>
    </source>
</evidence>
<evidence type="ECO:0000313" key="7">
    <source>
        <dbReference type="Proteomes" id="UP001185737"/>
    </source>
</evidence>
<dbReference type="Gene3D" id="1.10.10.10">
    <property type="entry name" value="Winged helix-like DNA-binding domain superfamily/Winged helix DNA-binding domain"/>
    <property type="match status" value="1"/>
</dbReference>
<dbReference type="InterPro" id="IPR014757">
    <property type="entry name" value="Tscrpt_reg_IclR_C"/>
</dbReference>
<dbReference type="RefSeq" id="WP_283353232.1">
    <property type="nucleotide sequence ID" value="NZ_JAWLKA010000014.1"/>
</dbReference>
<evidence type="ECO:0000313" key="6">
    <source>
        <dbReference type="EMBL" id="MDV6283584.1"/>
    </source>
</evidence>
<dbReference type="SUPFAM" id="SSF55781">
    <property type="entry name" value="GAF domain-like"/>
    <property type="match status" value="1"/>
</dbReference>
<dbReference type="InterPro" id="IPR029016">
    <property type="entry name" value="GAF-like_dom_sf"/>
</dbReference>
<keyword evidence="7" id="KW-1185">Reference proteome</keyword>
<protein>
    <submittedName>
        <fullName evidence="6">IclR family transcriptional regulator C-terminal domain-containing protein</fullName>
    </submittedName>
</protein>
<keyword evidence="3" id="KW-0804">Transcription</keyword>
<dbReference type="EMBL" id="JAWLKA010000014">
    <property type="protein sequence ID" value="MDV6283584.1"/>
    <property type="molecule type" value="Genomic_DNA"/>
</dbReference>
<dbReference type="SUPFAM" id="SSF46785">
    <property type="entry name" value="Winged helix' DNA-binding domain"/>
    <property type="match status" value="1"/>
</dbReference>
<dbReference type="PROSITE" id="PS51077">
    <property type="entry name" value="HTH_ICLR"/>
    <property type="match status" value="1"/>
</dbReference>
<dbReference type="InterPro" id="IPR050707">
    <property type="entry name" value="HTH_MetabolicPath_Reg"/>
</dbReference>
<reference evidence="6 7" key="1">
    <citation type="submission" date="2023-10" db="EMBL/GenBank/DDBJ databases">
        <title>Development of a sustainable strategy for remediation of hydrocarbon-contaminated territories based on the waste exchange concept.</title>
        <authorList>
            <person name="Krivoruchko A."/>
        </authorList>
    </citation>
    <scope>NUCLEOTIDE SEQUENCE [LARGE SCALE GENOMIC DNA]</scope>
    <source>
        <strain evidence="6 7">IEGM 60</strain>
    </source>
</reference>
<organism evidence="6 7">
    <name type="scientific">Rhodococcus jostii</name>
    <dbReference type="NCBI Taxonomy" id="132919"/>
    <lineage>
        <taxon>Bacteria</taxon>
        <taxon>Bacillati</taxon>
        <taxon>Actinomycetota</taxon>
        <taxon>Actinomycetes</taxon>
        <taxon>Mycobacteriales</taxon>
        <taxon>Nocardiaceae</taxon>
        <taxon>Rhodococcus</taxon>
    </lineage>
</organism>
<dbReference type="Pfam" id="PF09339">
    <property type="entry name" value="HTH_IclR"/>
    <property type="match status" value="1"/>
</dbReference>
<dbReference type="InterPro" id="IPR036388">
    <property type="entry name" value="WH-like_DNA-bd_sf"/>
</dbReference>
<comment type="caution">
    <text evidence="6">The sequence shown here is derived from an EMBL/GenBank/DDBJ whole genome shotgun (WGS) entry which is preliminary data.</text>
</comment>
<keyword evidence="1" id="KW-0805">Transcription regulation</keyword>
<accession>A0ABU4CJ56</accession>
<dbReference type="PANTHER" id="PTHR30136:SF24">
    <property type="entry name" value="HTH-TYPE TRANSCRIPTIONAL REPRESSOR ALLR"/>
    <property type="match status" value="1"/>
</dbReference>
<name>A0ABU4CJ56_RHOJO</name>
<gene>
    <name evidence="6" type="ORF">R3Q59_24110</name>
</gene>
<dbReference type="InterPro" id="IPR005471">
    <property type="entry name" value="Tscrpt_reg_IclR_N"/>
</dbReference>
<dbReference type="SMART" id="SM00346">
    <property type="entry name" value="HTH_ICLR"/>
    <property type="match status" value="1"/>
</dbReference>
<dbReference type="PROSITE" id="PS51078">
    <property type="entry name" value="ICLR_ED"/>
    <property type="match status" value="1"/>
</dbReference>